<keyword evidence="5 6" id="KW-0067">ATP-binding</keyword>
<dbReference type="PROSITE" id="PS50011">
    <property type="entry name" value="PROTEIN_KINASE_DOM"/>
    <property type="match status" value="1"/>
</dbReference>
<evidence type="ECO:0000256" key="7">
    <source>
        <dbReference type="SAM" id="MobiDB-lite"/>
    </source>
</evidence>
<feature type="region of interest" description="Disordered" evidence="7">
    <location>
        <begin position="38"/>
        <end position="73"/>
    </location>
</feature>
<gene>
    <name evidence="9" type="ORF">NECAME_03318</name>
</gene>
<feature type="region of interest" description="Disordered" evidence="7">
    <location>
        <begin position="1"/>
        <end position="22"/>
    </location>
</feature>
<evidence type="ECO:0000313" key="10">
    <source>
        <dbReference type="Proteomes" id="UP000053676"/>
    </source>
</evidence>
<dbReference type="GO" id="GO:0005524">
    <property type="term" value="F:ATP binding"/>
    <property type="evidence" value="ECO:0007669"/>
    <property type="project" value="UniProtKB-UniRule"/>
</dbReference>
<keyword evidence="2" id="KW-0808">Transferase</keyword>
<reference evidence="10" key="1">
    <citation type="journal article" date="2014" name="Nat. Genet.">
        <title>Genome of the human hookworm Necator americanus.</title>
        <authorList>
            <person name="Tang Y.T."/>
            <person name="Gao X."/>
            <person name="Rosa B.A."/>
            <person name="Abubucker S."/>
            <person name="Hallsworth-Pepin K."/>
            <person name="Martin J."/>
            <person name="Tyagi R."/>
            <person name="Heizer E."/>
            <person name="Zhang X."/>
            <person name="Bhonagiri-Palsikar V."/>
            <person name="Minx P."/>
            <person name="Warren W.C."/>
            <person name="Wang Q."/>
            <person name="Zhan B."/>
            <person name="Hotez P.J."/>
            <person name="Sternberg P.W."/>
            <person name="Dougall A."/>
            <person name="Gaze S.T."/>
            <person name="Mulvenna J."/>
            <person name="Sotillo J."/>
            <person name="Ranganathan S."/>
            <person name="Rabelo E.M."/>
            <person name="Wilson R.K."/>
            <person name="Felgner P.L."/>
            <person name="Bethony J."/>
            <person name="Hawdon J.M."/>
            <person name="Gasser R.B."/>
            <person name="Loukas A."/>
            <person name="Mitreva M."/>
        </authorList>
    </citation>
    <scope>NUCLEOTIDE SEQUENCE [LARGE SCALE GENOMIC DNA]</scope>
</reference>
<name>W2T5L1_NECAM</name>
<evidence type="ECO:0000259" key="8">
    <source>
        <dbReference type="PROSITE" id="PS50011"/>
    </source>
</evidence>
<keyword evidence="3 6" id="KW-0547">Nucleotide-binding</keyword>
<dbReference type="PANTHER" id="PTHR24058">
    <property type="entry name" value="DUAL SPECIFICITY PROTEIN KINASE"/>
    <property type="match status" value="1"/>
</dbReference>
<evidence type="ECO:0000256" key="1">
    <source>
        <dbReference type="ARBA" id="ARBA00022527"/>
    </source>
</evidence>
<proteinExistence type="predicted"/>
<keyword evidence="1" id="KW-0723">Serine/threonine-protein kinase</keyword>
<evidence type="ECO:0000256" key="2">
    <source>
        <dbReference type="ARBA" id="ARBA00022679"/>
    </source>
</evidence>
<dbReference type="AlphaFoldDB" id="W2T5L1"/>
<dbReference type="Pfam" id="PF00069">
    <property type="entry name" value="Pkinase"/>
    <property type="match status" value="1"/>
</dbReference>
<dbReference type="Proteomes" id="UP000053676">
    <property type="component" value="Unassembled WGS sequence"/>
</dbReference>
<dbReference type="GO" id="GO:0005634">
    <property type="term" value="C:nucleus"/>
    <property type="evidence" value="ECO:0007669"/>
    <property type="project" value="TreeGrafter"/>
</dbReference>
<dbReference type="PANTHER" id="PTHR24058:SF17">
    <property type="entry name" value="HOMEODOMAIN INTERACTING PROTEIN KINASE, ISOFORM D"/>
    <property type="match status" value="1"/>
</dbReference>
<dbReference type="KEGG" id="nai:NECAME_03318"/>
<feature type="compositionally biased region" description="Polar residues" evidence="7">
    <location>
        <begin position="38"/>
        <end position="47"/>
    </location>
</feature>
<evidence type="ECO:0000313" key="9">
    <source>
        <dbReference type="EMBL" id="ETN76889.1"/>
    </source>
</evidence>
<dbReference type="SMART" id="SM00220">
    <property type="entry name" value="S_TKc"/>
    <property type="match status" value="1"/>
</dbReference>
<dbReference type="STRING" id="51031.W2T5L1"/>
<dbReference type="PROSITE" id="PS00107">
    <property type="entry name" value="PROTEIN_KINASE_ATP"/>
    <property type="match status" value="1"/>
</dbReference>
<feature type="region of interest" description="Disordered" evidence="7">
    <location>
        <begin position="707"/>
        <end position="726"/>
    </location>
</feature>
<evidence type="ECO:0000256" key="3">
    <source>
        <dbReference type="ARBA" id="ARBA00022741"/>
    </source>
</evidence>
<dbReference type="GO" id="GO:0005737">
    <property type="term" value="C:cytoplasm"/>
    <property type="evidence" value="ECO:0007669"/>
    <property type="project" value="TreeGrafter"/>
</dbReference>
<dbReference type="InterPro" id="IPR011009">
    <property type="entry name" value="Kinase-like_dom_sf"/>
</dbReference>
<feature type="domain" description="Protein kinase" evidence="8">
    <location>
        <begin position="119"/>
        <end position="410"/>
    </location>
</feature>
<dbReference type="Gene3D" id="3.30.200.20">
    <property type="entry name" value="Phosphorylase Kinase, domain 1"/>
    <property type="match status" value="1"/>
</dbReference>
<dbReference type="InterPro" id="IPR000719">
    <property type="entry name" value="Prot_kinase_dom"/>
</dbReference>
<dbReference type="GO" id="GO:0004713">
    <property type="term" value="F:protein tyrosine kinase activity"/>
    <property type="evidence" value="ECO:0007669"/>
    <property type="project" value="TreeGrafter"/>
</dbReference>
<dbReference type="GO" id="GO:0004674">
    <property type="term" value="F:protein serine/threonine kinase activity"/>
    <property type="evidence" value="ECO:0007669"/>
    <property type="project" value="UniProtKB-KW"/>
</dbReference>
<feature type="binding site" evidence="6">
    <location>
        <position position="148"/>
    </location>
    <ligand>
        <name>ATP</name>
        <dbReference type="ChEBI" id="CHEBI:30616"/>
    </ligand>
</feature>
<dbReference type="SUPFAM" id="SSF56112">
    <property type="entry name" value="Protein kinase-like (PK-like)"/>
    <property type="match status" value="1"/>
</dbReference>
<dbReference type="PROSITE" id="PS00108">
    <property type="entry name" value="PROTEIN_KINASE_ST"/>
    <property type="match status" value="1"/>
</dbReference>
<feature type="compositionally biased region" description="Basic and acidic residues" evidence="7">
    <location>
        <begin position="48"/>
        <end position="59"/>
    </location>
</feature>
<dbReference type="InterPro" id="IPR008271">
    <property type="entry name" value="Ser/Thr_kinase_AS"/>
</dbReference>
<protein>
    <submittedName>
        <fullName evidence="9">Kinase domain protein</fullName>
    </submittedName>
</protein>
<dbReference type="InterPro" id="IPR050494">
    <property type="entry name" value="Ser_Thr_dual-spec_kinase"/>
</dbReference>
<keyword evidence="10" id="KW-1185">Reference proteome</keyword>
<evidence type="ECO:0000256" key="6">
    <source>
        <dbReference type="PROSITE-ProRule" id="PRU10141"/>
    </source>
</evidence>
<dbReference type="EMBL" id="KI660201">
    <property type="protein sequence ID" value="ETN76889.1"/>
    <property type="molecule type" value="Genomic_DNA"/>
</dbReference>
<accession>W2T5L1</accession>
<feature type="compositionally biased region" description="Polar residues" evidence="7">
    <location>
        <begin position="715"/>
        <end position="726"/>
    </location>
</feature>
<evidence type="ECO:0000256" key="5">
    <source>
        <dbReference type="ARBA" id="ARBA00022840"/>
    </source>
</evidence>
<dbReference type="InterPro" id="IPR017441">
    <property type="entry name" value="Protein_kinase_ATP_BS"/>
</dbReference>
<dbReference type="OrthoDB" id="10030361at2759"/>
<sequence length="780" mass="85420">MREDRARKRKNSDCDPASMSVSVVAPPPFALSQQHVLVGPESSSTQVDEPRALKRKQDELVQESTGMSTAAAKPSALAAKLTNKFIPVQQKPTRSKPNGEGEYQLIKNEVLVSPYGNQYEVLEFLGKGTFGQVVKAWKKGTSEIVAIKILKKHPSYARQGQIEVSILSRLSNENAEEFNFVRAFECFQHKHHTCLVFEMLEQNLYDFLKQNKFTPLPLNSIRPIVQQVLTALLKLKSLGLIHADLKPENIMLVDPTNQPFRVKVIDFGSASHRSKAVTNTYLQSRYYRFIVQTQGLPPTEMLEKAAKLHRFFKEMKADMSGPVQPTYYRMKTVEEYEASGVHVKSKETRKYIFSFLDDISRVCYGFESDPIEQICDRLDRQEFVEILKKMLVLNQDFRLTPLEGLEHKFVTMSHLHAYANTNYFRTGMKRMEVCVRRPTAVVNSSSQLFRGAAPATPIAQSLPAALPAAQQLAPAAQPDPLSHVLHQYQTVAAAANPSAAAATQYFYQPLATLLPYSLPGGSAAFAASSRQPQYVSFAPAAQSLVPQFVPVSIMDPTVLAAQAQVQWQGAAAATGSQLIWPAPTIFPPATELFMPSLQAMAGQRAATQFNQVFAPQPPQKGFTMPATAALSQPQLAAAQMATAFVDDTAWAQPNVAGLTAQMTAAHRIPMRTDHAKCGVSEATIARRAAAKAKGVAPSPAVSVITISSSEEDEQNGNSVASESGSSAAIRRPTAKCAVVRPMVEVKREAPDQSAYDMVVLTNDSLPTANSNALTIAGFPL</sequence>
<evidence type="ECO:0000256" key="4">
    <source>
        <dbReference type="ARBA" id="ARBA00022777"/>
    </source>
</evidence>
<organism evidence="9 10">
    <name type="scientific">Necator americanus</name>
    <name type="common">Human hookworm</name>
    <dbReference type="NCBI Taxonomy" id="51031"/>
    <lineage>
        <taxon>Eukaryota</taxon>
        <taxon>Metazoa</taxon>
        <taxon>Ecdysozoa</taxon>
        <taxon>Nematoda</taxon>
        <taxon>Chromadorea</taxon>
        <taxon>Rhabditida</taxon>
        <taxon>Rhabditina</taxon>
        <taxon>Rhabditomorpha</taxon>
        <taxon>Strongyloidea</taxon>
        <taxon>Ancylostomatidae</taxon>
        <taxon>Bunostominae</taxon>
        <taxon>Necator</taxon>
    </lineage>
</organism>
<dbReference type="OMA" id="PATELFM"/>
<keyword evidence="4 9" id="KW-0418">Kinase</keyword>
<dbReference type="Gene3D" id="1.10.510.10">
    <property type="entry name" value="Transferase(Phosphotransferase) domain 1"/>
    <property type="match status" value="2"/>
</dbReference>